<accession>A0A5B8JIH7</accession>
<dbReference type="FunFam" id="3.40.605.10:FF:000007">
    <property type="entry name" value="NAD/NADP-dependent betaine aldehyde dehydrogenase"/>
    <property type="match status" value="1"/>
</dbReference>
<evidence type="ECO:0000256" key="2">
    <source>
        <dbReference type="ARBA" id="ARBA00023002"/>
    </source>
</evidence>
<dbReference type="Pfam" id="PF00171">
    <property type="entry name" value="Aldedh"/>
    <property type="match status" value="1"/>
</dbReference>
<dbReference type="PANTHER" id="PTHR11699">
    <property type="entry name" value="ALDEHYDE DEHYDROGENASE-RELATED"/>
    <property type="match status" value="1"/>
</dbReference>
<evidence type="ECO:0000313" key="7">
    <source>
        <dbReference type="Proteomes" id="UP000320580"/>
    </source>
</evidence>
<keyword evidence="7" id="KW-1185">Reference proteome</keyword>
<dbReference type="PROSITE" id="PS00070">
    <property type="entry name" value="ALDEHYDE_DEHYDR_CYS"/>
    <property type="match status" value="1"/>
</dbReference>
<dbReference type="Proteomes" id="UP000320580">
    <property type="component" value="Chromosome"/>
</dbReference>
<dbReference type="InterPro" id="IPR029510">
    <property type="entry name" value="Ald_DH_CS_GLU"/>
</dbReference>
<organism evidence="6 7">
    <name type="scientific">Streptomyces qinzhouensis</name>
    <dbReference type="NCBI Taxonomy" id="2599401"/>
    <lineage>
        <taxon>Bacteria</taxon>
        <taxon>Bacillati</taxon>
        <taxon>Actinomycetota</taxon>
        <taxon>Actinomycetes</taxon>
        <taxon>Kitasatosporales</taxon>
        <taxon>Streptomycetaceae</taxon>
        <taxon>Streptomyces</taxon>
    </lineage>
</organism>
<dbReference type="InterPro" id="IPR016162">
    <property type="entry name" value="Ald_DH_N"/>
</dbReference>
<name>A0A5B8JIH7_9ACTN</name>
<dbReference type="EMBL" id="CP042266">
    <property type="protein sequence ID" value="QDY80184.1"/>
    <property type="molecule type" value="Genomic_DNA"/>
</dbReference>
<dbReference type="OrthoDB" id="6882680at2"/>
<keyword evidence="2 4" id="KW-0560">Oxidoreductase</keyword>
<dbReference type="InterPro" id="IPR016163">
    <property type="entry name" value="Ald_DH_C"/>
</dbReference>
<proteinExistence type="inferred from homology"/>
<evidence type="ECO:0000259" key="5">
    <source>
        <dbReference type="Pfam" id="PF00171"/>
    </source>
</evidence>
<dbReference type="KEGG" id="sqz:FQU76_30860"/>
<dbReference type="PROSITE" id="PS00687">
    <property type="entry name" value="ALDEHYDE_DEHYDR_GLU"/>
    <property type="match status" value="1"/>
</dbReference>
<sequence length="479" mass="50607">MRTDMLIDGEWTTGSGTTFPTLNPATGEVIAEVPEATETDVDTAVRAAAAAFTSPAWGGLLPAARARLLLRVADLLEEHADEMARLETLDQGQPLQVSAGFSVPNAVEHFRYYAGWVTKITGVTAPLSIPDVDYRSVREPLGVCGLITPWNFPLMILVWKLAPALATGNTVVIKPAEQTPLSALRLAELIEEAGVPAGVVNVVTGGPETGRALVRHPLVKKISFTGSTGTGREIGAECGRTLKKVSLELGGKAPSVIAADADIDAAVQGNLLGGLLNSGQVCAAYTRFYVDAGRHDEFAEKLAGAAGSLRLGDGLHPETHLGPLVSAEQVAQTTRYVGLGRREGAELLTGGNRPDGELASGFFFEPTVFAGVRQDMRIAREEIFGPVLAVLPYEDPEELAGLANDSAYGLAAAIWSRDIGTANRLAREIKAGTVWINMMQGLDAAAAWGGMKSSGLGREMGWAAIEAYTEIKSIWTSHN</sequence>
<evidence type="ECO:0000313" key="6">
    <source>
        <dbReference type="EMBL" id="QDY80184.1"/>
    </source>
</evidence>
<evidence type="ECO:0000256" key="1">
    <source>
        <dbReference type="ARBA" id="ARBA00009986"/>
    </source>
</evidence>
<dbReference type="Gene3D" id="3.40.309.10">
    <property type="entry name" value="Aldehyde Dehydrogenase, Chain A, domain 2"/>
    <property type="match status" value="1"/>
</dbReference>
<dbReference type="InterPro" id="IPR016161">
    <property type="entry name" value="Ald_DH/histidinol_DH"/>
</dbReference>
<reference evidence="6 7" key="1">
    <citation type="submission" date="2019-07" db="EMBL/GenBank/DDBJ databases">
        <authorList>
            <person name="Zhu P."/>
        </authorList>
    </citation>
    <scope>NUCLEOTIDE SEQUENCE [LARGE SCALE GENOMIC DNA]</scope>
    <source>
        <strain evidence="6 7">SSL-25</strain>
    </source>
</reference>
<dbReference type="Gene3D" id="3.40.605.10">
    <property type="entry name" value="Aldehyde Dehydrogenase, Chain A, domain 1"/>
    <property type="match status" value="1"/>
</dbReference>
<evidence type="ECO:0000256" key="3">
    <source>
        <dbReference type="PROSITE-ProRule" id="PRU10007"/>
    </source>
</evidence>
<feature type="active site" evidence="3">
    <location>
        <position position="248"/>
    </location>
</feature>
<dbReference type="InterPro" id="IPR016160">
    <property type="entry name" value="Ald_DH_CS_CYS"/>
</dbReference>
<dbReference type="AlphaFoldDB" id="A0A5B8JIH7"/>
<evidence type="ECO:0000256" key="4">
    <source>
        <dbReference type="RuleBase" id="RU003345"/>
    </source>
</evidence>
<comment type="similarity">
    <text evidence="1 4">Belongs to the aldehyde dehydrogenase family.</text>
</comment>
<dbReference type="GO" id="GO:0016620">
    <property type="term" value="F:oxidoreductase activity, acting on the aldehyde or oxo group of donors, NAD or NADP as acceptor"/>
    <property type="evidence" value="ECO:0007669"/>
    <property type="project" value="InterPro"/>
</dbReference>
<dbReference type="SUPFAM" id="SSF53720">
    <property type="entry name" value="ALDH-like"/>
    <property type="match status" value="1"/>
</dbReference>
<gene>
    <name evidence="6" type="ORF">FQU76_30860</name>
</gene>
<feature type="domain" description="Aldehyde dehydrogenase" evidence="5">
    <location>
        <begin position="11"/>
        <end position="474"/>
    </location>
</feature>
<protein>
    <submittedName>
        <fullName evidence="6">Aldehyde dehydrogenase family protein</fullName>
    </submittedName>
</protein>
<dbReference type="InterPro" id="IPR015590">
    <property type="entry name" value="Aldehyde_DH_dom"/>
</dbReference>
<dbReference type="RefSeq" id="WP_146483581.1">
    <property type="nucleotide sequence ID" value="NZ_CP042266.1"/>
</dbReference>
<dbReference type="FunFam" id="3.40.309.10:FF:000009">
    <property type="entry name" value="Aldehyde dehydrogenase A"/>
    <property type="match status" value="1"/>
</dbReference>